<dbReference type="InterPro" id="IPR001461">
    <property type="entry name" value="Aspartic_peptidase_A1"/>
</dbReference>
<dbReference type="PRINTS" id="PR00792">
    <property type="entry name" value="PEPSIN"/>
</dbReference>
<evidence type="ECO:0000256" key="3">
    <source>
        <dbReference type="ARBA" id="ARBA00022750"/>
    </source>
</evidence>
<feature type="active site" evidence="6">
    <location>
        <position position="291"/>
    </location>
</feature>
<evidence type="ECO:0000256" key="6">
    <source>
        <dbReference type="PIRSR" id="PIRSR601461-1"/>
    </source>
</evidence>
<reference evidence="9" key="1">
    <citation type="journal article" date="2023" name="Nat. Commun.">
        <title>Diploid and tetraploid genomes of Acorus and the evolution of monocots.</title>
        <authorList>
            <person name="Ma L."/>
            <person name="Liu K.W."/>
            <person name="Li Z."/>
            <person name="Hsiao Y.Y."/>
            <person name="Qi Y."/>
            <person name="Fu T."/>
            <person name="Tang G.D."/>
            <person name="Zhang D."/>
            <person name="Sun W.H."/>
            <person name="Liu D.K."/>
            <person name="Li Y."/>
            <person name="Chen G.Z."/>
            <person name="Liu X.D."/>
            <person name="Liao X.Y."/>
            <person name="Jiang Y.T."/>
            <person name="Yu X."/>
            <person name="Hao Y."/>
            <person name="Huang J."/>
            <person name="Zhao X.W."/>
            <person name="Ke S."/>
            <person name="Chen Y.Y."/>
            <person name="Wu W.L."/>
            <person name="Hsu J.L."/>
            <person name="Lin Y.F."/>
            <person name="Huang M.D."/>
            <person name="Li C.Y."/>
            <person name="Huang L."/>
            <person name="Wang Z.W."/>
            <person name="Zhao X."/>
            <person name="Zhong W.Y."/>
            <person name="Peng D.H."/>
            <person name="Ahmad S."/>
            <person name="Lan S."/>
            <person name="Zhang J.S."/>
            <person name="Tsai W.C."/>
            <person name="Van de Peer Y."/>
            <person name="Liu Z.J."/>
        </authorList>
    </citation>
    <scope>NUCLEOTIDE SEQUENCE</scope>
    <source>
        <strain evidence="9">CP</strain>
    </source>
</reference>
<evidence type="ECO:0000256" key="5">
    <source>
        <dbReference type="ARBA" id="ARBA00023180"/>
    </source>
</evidence>
<keyword evidence="10" id="KW-1185">Reference proteome</keyword>
<dbReference type="InterPro" id="IPR033121">
    <property type="entry name" value="PEPTIDASE_A1"/>
</dbReference>
<dbReference type="InterPro" id="IPR051708">
    <property type="entry name" value="Plant_Aspart_Prot_A1"/>
</dbReference>
<accession>A0AAV9E871</accession>
<dbReference type="InterPro" id="IPR034161">
    <property type="entry name" value="Pepsin-like_plant"/>
</dbReference>
<proteinExistence type="inferred from homology"/>
<evidence type="ECO:0000256" key="1">
    <source>
        <dbReference type="ARBA" id="ARBA00007447"/>
    </source>
</evidence>
<dbReference type="Proteomes" id="UP001180020">
    <property type="component" value="Unassembled WGS sequence"/>
</dbReference>
<evidence type="ECO:0000313" key="9">
    <source>
        <dbReference type="EMBL" id="KAK1309183.1"/>
    </source>
</evidence>
<protein>
    <submittedName>
        <fullName evidence="9">Aspartic proteinase nepenthesin-2</fullName>
    </submittedName>
</protein>
<feature type="domain" description="Peptidase A1" evidence="8">
    <location>
        <begin position="73"/>
        <end position="409"/>
    </location>
</feature>
<keyword evidence="4" id="KW-0378">Hydrolase</keyword>
<keyword evidence="3" id="KW-0064">Aspartyl protease</keyword>
<dbReference type="PANTHER" id="PTHR47967">
    <property type="entry name" value="OS07G0603500 PROTEIN-RELATED"/>
    <property type="match status" value="1"/>
</dbReference>
<comment type="caution">
    <text evidence="9">The sequence shown here is derived from an EMBL/GenBank/DDBJ whole genome shotgun (WGS) entry which is preliminary data.</text>
</comment>
<name>A0AAV9E871_ACOCL</name>
<dbReference type="Gene3D" id="2.40.70.10">
    <property type="entry name" value="Acid Proteases"/>
    <property type="match status" value="2"/>
</dbReference>
<feature type="signal peptide" evidence="7">
    <location>
        <begin position="1"/>
        <end position="21"/>
    </location>
</feature>
<evidence type="ECO:0000256" key="7">
    <source>
        <dbReference type="SAM" id="SignalP"/>
    </source>
</evidence>
<comment type="similarity">
    <text evidence="1">Belongs to the peptidase A1 family.</text>
</comment>
<dbReference type="Pfam" id="PF14543">
    <property type="entry name" value="TAXi_N"/>
    <property type="match status" value="1"/>
</dbReference>
<evidence type="ECO:0000256" key="4">
    <source>
        <dbReference type="ARBA" id="ARBA00022801"/>
    </source>
</evidence>
<keyword evidence="7" id="KW-0732">Signal</keyword>
<sequence length="416" mass="45350">MAMSPPLTLLLFLMALTVAAASSSAIHISLTHIDSNSNLTHTDLITRAVARANRRLSTVQYRSFSLSTDGNEYYMKIGVGTPPKNFHVVVDTGSDVFWTVGFDPRHSSTYRVIPCKSRRCAPRIPFLRLCDPRGNCTYELHYGDGSGTNGTMALETITLGTARGPVSVPDVAFGRSVSTSGNTLTMLDGIVGFGRGKSSLIWNFQQISQLGVDRFSYCLAPFGSSRLVLGRDDGEAIKQSPSTVTIPLLCKLWWSFYNVDLVGISVDGTALPIPKNAFATNWFVKPGVILDSGTTFTYLIRSAYEPLKRAFVAKVVGFAAVDGAGYGFDVCFKTGEAAGERLRFPGLVFHFRGGIDLELPRENYMIGLVKEGVHCLGIMGIDGISVLGSYFQRDFWVDYDLKNNLVSFTPAKCVHG</sequence>
<keyword evidence="5" id="KW-0325">Glycoprotein</keyword>
<dbReference type="InterPro" id="IPR032861">
    <property type="entry name" value="TAXi_N"/>
</dbReference>
<dbReference type="InterPro" id="IPR021109">
    <property type="entry name" value="Peptidase_aspartic_dom_sf"/>
</dbReference>
<dbReference type="GO" id="GO:0006508">
    <property type="term" value="P:proteolysis"/>
    <property type="evidence" value="ECO:0007669"/>
    <property type="project" value="UniProtKB-KW"/>
</dbReference>
<dbReference type="AlphaFoldDB" id="A0AAV9E871"/>
<dbReference type="PANTHER" id="PTHR47967:SF23">
    <property type="entry name" value="OS04G0448300 PROTEIN"/>
    <property type="match status" value="1"/>
</dbReference>
<evidence type="ECO:0000256" key="2">
    <source>
        <dbReference type="ARBA" id="ARBA00022670"/>
    </source>
</evidence>
<dbReference type="SUPFAM" id="SSF50630">
    <property type="entry name" value="Acid proteases"/>
    <property type="match status" value="1"/>
</dbReference>
<dbReference type="GO" id="GO:0004190">
    <property type="term" value="F:aspartic-type endopeptidase activity"/>
    <property type="evidence" value="ECO:0007669"/>
    <property type="project" value="UniProtKB-KW"/>
</dbReference>
<keyword evidence="2" id="KW-0645">Protease</keyword>
<evidence type="ECO:0000313" key="10">
    <source>
        <dbReference type="Proteomes" id="UP001180020"/>
    </source>
</evidence>
<reference evidence="9" key="2">
    <citation type="submission" date="2023-06" db="EMBL/GenBank/DDBJ databases">
        <authorList>
            <person name="Ma L."/>
            <person name="Liu K.-W."/>
            <person name="Li Z."/>
            <person name="Hsiao Y.-Y."/>
            <person name="Qi Y."/>
            <person name="Fu T."/>
            <person name="Tang G."/>
            <person name="Zhang D."/>
            <person name="Sun W.-H."/>
            <person name="Liu D.-K."/>
            <person name="Li Y."/>
            <person name="Chen G.-Z."/>
            <person name="Liu X.-D."/>
            <person name="Liao X.-Y."/>
            <person name="Jiang Y.-T."/>
            <person name="Yu X."/>
            <person name="Hao Y."/>
            <person name="Huang J."/>
            <person name="Zhao X.-W."/>
            <person name="Ke S."/>
            <person name="Chen Y.-Y."/>
            <person name="Wu W.-L."/>
            <person name="Hsu J.-L."/>
            <person name="Lin Y.-F."/>
            <person name="Huang M.-D."/>
            <person name="Li C.-Y."/>
            <person name="Huang L."/>
            <person name="Wang Z.-W."/>
            <person name="Zhao X."/>
            <person name="Zhong W.-Y."/>
            <person name="Peng D.-H."/>
            <person name="Ahmad S."/>
            <person name="Lan S."/>
            <person name="Zhang J.-S."/>
            <person name="Tsai W.-C."/>
            <person name="Van De Peer Y."/>
            <person name="Liu Z.-J."/>
        </authorList>
    </citation>
    <scope>NUCLEOTIDE SEQUENCE</scope>
    <source>
        <strain evidence="9">CP</strain>
        <tissue evidence="9">Leaves</tissue>
    </source>
</reference>
<dbReference type="PROSITE" id="PS51767">
    <property type="entry name" value="PEPTIDASE_A1"/>
    <property type="match status" value="1"/>
</dbReference>
<evidence type="ECO:0000259" key="8">
    <source>
        <dbReference type="PROSITE" id="PS51767"/>
    </source>
</evidence>
<dbReference type="EMBL" id="JAUJYO010000009">
    <property type="protein sequence ID" value="KAK1309183.1"/>
    <property type="molecule type" value="Genomic_DNA"/>
</dbReference>
<feature type="chain" id="PRO_5043395646" evidence="7">
    <location>
        <begin position="22"/>
        <end position="416"/>
    </location>
</feature>
<feature type="active site" evidence="6">
    <location>
        <position position="91"/>
    </location>
</feature>
<gene>
    <name evidence="9" type="primary">nep2</name>
    <name evidence="9" type="ORF">QJS10_CPA09g01250</name>
</gene>
<dbReference type="GO" id="GO:0005576">
    <property type="term" value="C:extracellular region"/>
    <property type="evidence" value="ECO:0007669"/>
    <property type="project" value="TreeGrafter"/>
</dbReference>
<organism evidence="9 10">
    <name type="scientific">Acorus calamus</name>
    <name type="common">Sweet flag</name>
    <dbReference type="NCBI Taxonomy" id="4465"/>
    <lineage>
        <taxon>Eukaryota</taxon>
        <taxon>Viridiplantae</taxon>
        <taxon>Streptophyta</taxon>
        <taxon>Embryophyta</taxon>
        <taxon>Tracheophyta</taxon>
        <taxon>Spermatophyta</taxon>
        <taxon>Magnoliopsida</taxon>
        <taxon>Liliopsida</taxon>
        <taxon>Acoraceae</taxon>
        <taxon>Acorus</taxon>
    </lineage>
</organism>
<dbReference type="Pfam" id="PF14541">
    <property type="entry name" value="TAXi_C"/>
    <property type="match status" value="1"/>
</dbReference>
<dbReference type="InterPro" id="IPR032799">
    <property type="entry name" value="TAXi_C"/>
</dbReference>
<dbReference type="CDD" id="cd05476">
    <property type="entry name" value="pepsin_A_like_plant"/>
    <property type="match status" value="1"/>
</dbReference>
<dbReference type="FunFam" id="2.40.70.10:FF:000033">
    <property type="entry name" value="Aspartyl protease family protein"/>
    <property type="match status" value="1"/>
</dbReference>